<feature type="region of interest" description="Disordered" evidence="1">
    <location>
        <begin position="62"/>
        <end position="236"/>
    </location>
</feature>
<feature type="compositionally biased region" description="Basic and acidic residues" evidence="1">
    <location>
        <begin position="82"/>
        <end position="97"/>
    </location>
</feature>
<dbReference type="PANTHER" id="PTHR46325">
    <property type="entry name" value="CRIB DOMAIN-CONTAINING PROTEIN RIC8"/>
    <property type="match status" value="1"/>
</dbReference>
<dbReference type="InParanoid" id="A0A6J0PPT6"/>
<feature type="domain" description="CRIB" evidence="2">
    <location>
        <begin position="30"/>
        <end position="43"/>
    </location>
</feature>
<dbReference type="KEGG" id="egu:105055705"/>
<evidence type="ECO:0000256" key="1">
    <source>
        <dbReference type="SAM" id="MobiDB-lite"/>
    </source>
</evidence>
<dbReference type="AlphaFoldDB" id="A0A6J0PPT6"/>
<dbReference type="PROSITE" id="PS50108">
    <property type="entry name" value="CRIB"/>
    <property type="match status" value="1"/>
</dbReference>
<name>A0A6J0PPT6_ELAGV</name>
<feature type="compositionally biased region" description="Low complexity" evidence="1">
    <location>
        <begin position="127"/>
        <end position="141"/>
    </location>
</feature>
<dbReference type="Proteomes" id="UP000504607">
    <property type="component" value="Chromosome 12"/>
</dbReference>
<evidence type="ECO:0000259" key="2">
    <source>
        <dbReference type="PROSITE" id="PS50108"/>
    </source>
</evidence>
<dbReference type="CDD" id="cd00132">
    <property type="entry name" value="CRIB"/>
    <property type="match status" value="1"/>
</dbReference>
<dbReference type="InterPro" id="IPR000095">
    <property type="entry name" value="CRIB_dom"/>
</dbReference>
<gene>
    <name evidence="4" type="primary">LOC105055705</name>
</gene>
<dbReference type="SMART" id="SM00285">
    <property type="entry name" value="PBD"/>
    <property type="match status" value="1"/>
</dbReference>
<accession>A0A6J0PPT6</accession>
<dbReference type="RefSeq" id="XP_019709625.2">
    <property type="nucleotide sequence ID" value="XM_019854066.2"/>
</dbReference>
<feature type="compositionally biased region" description="Basic residues" evidence="1">
    <location>
        <begin position="146"/>
        <end position="159"/>
    </location>
</feature>
<dbReference type="GeneID" id="105055705"/>
<evidence type="ECO:0000313" key="4">
    <source>
        <dbReference type="RefSeq" id="XP_019709625.2"/>
    </source>
</evidence>
<reference evidence="4" key="1">
    <citation type="submission" date="2025-08" db="UniProtKB">
        <authorList>
            <consortium name="RefSeq"/>
        </authorList>
    </citation>
    <scope>IDENTIFICATION</scope>
</reference>
<protein>
    <submittedName>
        <fullName evidence="4">CRIB domain-containing protein RIC5</fullName>
    </submittedName>
</protein>
<proteinExistence type="predicted"/>
<keyword evidence="3" id="KW-1185">Reference proteome</keyword>
<dbReference type="Pfam" id="PF00786">
    <property type="entry name" value="PBD"/>
    <property type="match status" value="1"/>
</dbReference>
<dbReference type="OrthoDB" id="4206278at2759"/>
<dbReference type="PANTHER" id="PTHR46325:SF20">
    <property type="entry name" value="CRIB DOMAIN-CONTAINING PROTEIN RIC10"/>
    <property type="match status" value="1"/>
</dbReference>
<evidence type="ECO:0000313" key="3">
    <source>
        <dbReference type="Proteomes" id="UP000504607"/>
    </source>
</evidence>
<sequence length="236" mass="24867">MGTTMKGLLKGLRYISQIFDAETKEPEMQIGYPTDVKHVAHIGWDGPSVNGPNWMNEFRSSSVPFTAPADGGTPPKLPSEIRGAEDSPARDVPEFPARKSSRCNASVAGHSVDSPHRESRQSRRHPSSGAAAVDSSVGESSEGSRHSRRHRSTAGHRRQSTAGSGDGGGSESQDGGAAVPKRDRPRRKTKGSSSGSGSVKSTSRSNAVASESEGAVESQSSYSASSLNTTREEEGF</sequence>
<feature type="compositionally biased region" description="Low complexity" evidence="1">
    <location>
        <begin position="191"/>
        <end position="205"/>
    </location>
</feature>
<organism evidence="3 4">
    <name type="scientific">Elaeis guineensis var. tenera</name>
    <name type="common">Oil palm</name>
    <dbReference type="NCBI Taxonomy" id="51953"/>
    <lineage>
        <taxon>Eukaryota</taxon>
        <taxon>Viridiplantae</taxon>
        <taxon>Streptophyta</taxon>
        <taxon>Embryophyta</taxon>
        <taxon>Tracheophyta</taxon>
        <taxon>Spermatophyta</taxon>
        <taxon>Magnoliopsida</taxon>
        <taxon>Liliopsida</taxon>
        <taxon>Arecaceae</taxon>
        <taxon>Arecoideae</taxon>
        <taxon>Cocoseae</taxon>
        <taxon>Elaeidinae</taxon>
        <taxon>Elaeis</taxon>
    </lineage>
</organism>